<feature type="transmembrane region" description="Helical" evidence="1">
    <location>
        <begin position="12"/>
        <end position="29"/>
    </location>
</feature>
<keyword evidence="1" id="KW-0472">Membrane</keyword>
<accession>A0A2H1JTG6</accession>
<keyword evidence="1" id="KW-0812">Transmembrane</keyword>
<dbReference type="EMBL" id="FXZD01000005">
    <property type="protein sequence ID" value="SMX90797.1"/>
    <property type="molecule type" value="Genomic_DNA"/>
</dbReference>
<evidence type="ECO:0000256" key="1">
    <source>
        <dbReference type="SAM" id="Phobius"/>
    </source>
</evidence>
<protein>
    <recommendedName>
        <fullName evidence="4">Integral membrane protein</fullName>
    </recommendedName>
</protein>
<organism evidence="2 3">
    <name type="scientific">Brevibacterium antiquum CNRZ 918</name>
    <dbReference type="NCBI Taxonomy" id="1255637"/>
    <lineage>
        <taxon>Bacteria</taxon>
        <taxon>Bacillati</taxon>
        <taxon>Actinomycetota</taxon>
        <taxon>Actinomycetes</taxon>
        <taxon>Micrococcales</taxon>
        <taxon>Brevibacteriaceae</taxon>
        <taxon>Brevibacterium</taxon>
    </lineage>
</organism>
<dbReference type="Proteomes" id="UP000234433">
    <property type="component" value="Unassembled WGS sequence"/>
</dbReference>
<evidence type="ECO:0000313" key="2">
    <source>
        <dbReference type="EMBL" id="SMX90797.1"/>
    </source>
</evidence>
<evidence type="ECO:0008006" key="4">
    <source>
        <dbReference type="Google" id="ProtNLM"/>
    </source>
</evidence>
<feature type="transmembrane region" description="Helical" evidence="1">
    <location>
        <begin position="35"/>
        <end position="57"/>
    </location>
</feature>
<proteinExistence type="predicted"/>
<gene>
    <name evidence="2" type="ORF">BANT918_01883</name>
</gene>
<evidence type="ECO:0000313" key="3">
    <source>
        <dbReference type="Proteomes" id="UP000234433"/>
    </source>
</evidence>
<dbReference type="AlphaFoldDB" id="A0A2H1JTG6"/>
<keyword evidence="1" id="KW-1133">Transmembrane helix</keyword>
<feature type="transmembrane region" description="Helical" evidence="1">
    <location>
        <begin position="69"/>
        <end position="86"/>
    </location>
</feature>
<feature type="transmembrane region" description="Helical" evidence="1">
    <location>
        <begin position="123"/>
        <end position="141"/>
    </location>
</feature>
<sequence>MNRMEILREILLALHLIGMAIIVGGYLTLIRSPKVAPGMLHGAYLQLITGLLLLTIAEMGDGDVNHMKIGIKLLIAVLVTVFAFIGNKKQKAFAAGSVANVAPAGGGTDGAVATAVKNPSATMAHLVFAGAIINVLVAVFVH</sequence>
<reference evidence="2 3" key="1">
    <citation type="submission" date="2017-03" db="EMBL/GenBank/DDBJ databases">
        <authorList>
            <person name="Afonso C.L."/>
            <person name="Miller P.J."/>
            <person name="Scott M.A."/>
            <person name="Spackman E."/>
            <person name="Goraichik I."/>
            <person name="Dimitrov K.M."/>
            <person name="Suarez D.L."/>
            <person name="Swayne D.E."/>
        </authorList>
    </citation>
    <scope>NUCLEOTIDE SEQUENCE [LARGE SCALE GENOMIC DNA]</scope>
    <source>
        <strain evidence="2 3">CNRZ 918</strain>
    </source>
</reference>
<name>A0A2H1JTG6_9MICO</name>